<dbReference type="InterPro" id="IPR013783">
    <property type="entry name" value="Ig-like_fold"/>
</dbReference>
<evidence type="ECO:0000259" key="11">
    <source>
        <dbReference type="Pfam" id="PF02753"/>
    </source>
</evidence>
<dbReference type="SUPFAM" id="SSF49354">
    <property type="entry name" value="PapD-like"/>
    <property type="match status" value="1"/>
</dbReference>
<dbReference type="FunFam" id="2.60.40.10:FF:000458">
    <property type="entry name" value="Molecular chaperone FimC"/>
    <property type="match status" value="1"/>
</dbReference>
<gene>
    <name evidence="12" type="ORF">CWM98_19675</name>
</gene>
<dbReference type="InterPro" id="IPR050643">
    <property type="entry name" value="Periplasmic_pilus_chap"/>
</dbReference>
<keyword evidence="5" id="KW-0574">Periplasm</keyword>
<keyword evidence="4 9" id="KW-0732">Signal</keyword>
<protein>
    <submittedName>
        <fullName evidence="12">Molecular chaperone</fullName>
    </submittedName>
</protein>
<sequence length="231" mass="25737">MRRMVLAWLLSCILPSADASMVIDGTRIIFPGDKKEIAVRATNMGETPSLTQVWVDDGRVQNQPEKDSAPFIVLPPIVRIEPGKGQSWRLVFNGSRLPQDRESLFWFNLLDIPPEPKNGTAINYLQLAIRSRIKLFYRPAGVAAEKMAPENALRWALAPTGNRLRVSNASSRYITIDSITLNGQKQSAGMVAPFSSLEIALKEVALRTLPEKFSFTTINDYGAVVNHNYPQ</sequence>
<name>A0A2N5AD71_KLEVA</name>
<dbReference type="Pfam" id="PF00345">
    <property type="entry name" value="PapD_N"/>
    <property type="match status" value="1"/>
</dbReference>
<feature type="signal peptide" evidence="9">
    <location>
        <begin position="1"/>
        <end position="19"/>
    </location>
</feature>
<evidence type="ECO:0000256" key="9">
    <source>
        <dbReference type="SAM" id="SignalP"/>
    </source>
</evidence>
<reference evidence="12 13" key="2">
    <citation type="submission" date="2018-01" db="EMBL/GenBank/DDBJ databases">
        <title>Genomic study of Klebsiella pneumoniae.</title>
        <authorList>
            <person name="Yang Y."/>
            <person name="Bicalho R."/>
        </authorList>
    </citation>
    <scope>NUCLEOTIDE SEQUENCE [LARGE SCALE GENOMIC DNA]</scope>
    <source>
        <strain evidence="12 13">A5</strain>
    </source>
</reference>
<reference evidence="12 13" key="1">
    <citation type="submission" date="2017-11" db="EMBL/GenBank/DDBJ databases">
        <authorList>
            <person name="Han C.G."/>
        </authorList>
    </citation>
    <scope>NUCLEOTIDE SEQUENCE [LARGE SCALE GENOMIC DNA]</scope>
    <source>
        <strain evidence="12 13">A5</strain>
    </source>
</reference>
<dbReference type="PROSITE" id="PS00635">
    <property type="entry name" value="PILI_CHAPERONE"/>
    <property type="match status" value="1"/>
</dbReference>
<dbReference type="Gene3D" id="2.60.40.10">
    <property type="entry name" value="Immunoglobulins"/>
    <property type="match status" value="2"/>
</dbReference>
<dbReference type="Proteomes" id="UP000234473">
    <property type="component" value="Unassembled WGS sequence"/>
</dbReference>
<organism evidence="12 13">
    <name type="scientific">Klebsiella variicola</name>
    <dbReference type="NCBI Taxonomy" id="244366"/>
    <lineage>
        <taxon>Bacteria</taxon>
        <taxon>Pseudomonadati</taxon>
        <taxon>Pseudomonadota</taxon>
        <taxon>Gammaproteobacteria</taxon>
        <taxon>Enterobacterales</taxon>
        <taxon>Enterobacteriaceae</taxon>
        <taxon>Klebsiella/Raoultella group</taxon>
        <taxon>Klebsiella</taxon>
        <taxon>Klebsiella pneumoniae complex</taxon>
    </lineage>
</organism>
<comment type="caution">
    <text evidence="12">The sequence shown here is derived from an EMBL/GenBank/DDBJ whole genome shotgun (WGS) entry which is preliminary data.</text>
</comment>
<comment type="similarity">
    <text evidence="2 8">Belongs to the periplasmic pilus chaperone family.</text>
</comment>
<evidence type="ECO:0000256" key="1">
    <source>
        <dbReference type="ARBA" id="ARBA00004418"/>
    </source>
</evidence>
<dbReference type="InterPro" id="IPR036316">
    <property type="entry name" value="Pili_assmbl_chap_C_dom_sf"/>
</dbReference>
<dbReference type="InterPro" id="IPR016148">
    <property type="entry name" value="Pili_assmbl_chaperone_C"/>
</dbReference>
<dbReference type="RefSeq" id="WP_049156501.1">
    <property type="nucleotide sequence ID" value="NZ_CABGAK010000001.1"/>
</dbReference>
<keyword evidence="6 8" id="KW-0143">Chaperone</keyword>
<dbReference type="AlphaFoldDB" id="A0A2N5AD71"/>
<keyword evidence="7" id="KW-0393">Immunoglobulin domain</keyword>
<evidence type="ECO:0000256" key="3">
    <source>
        <dbReference type="ARBA" id="ARBA00022558"/>
    </source>
</evidence>
<dbReference type="GO" id="GO:0030288">
    <property type="term" value="C:outer membrane-bounded periplasmic space"/>
    <property type="evidence" value="ECO:0007669"/>
    <property type="project" value="InterPro"/>
</dbReference>
<dbReference type="PRINTS" id="PR00969">
    <property type="entry name" value="CHAPERONPILI"/>
</dbReference>
<evidence type="ECO:0000256" key="2">
    <source>
        <dbReference type="ARBA" id="ARBA00007399"/>
    </source>
</evidence>
<dbReference type="InterPro" id="IPR001829">
    <property type="entry name" value="Pili_assmbl_chaperone_bac"/>
</dbReference>
<feature type="domain" description="Pili assembly chaperone N-terminal" evidence="10">
    <location>
        <begin position="21"/>
        <end position="142"/>
    </location>
</feature>
<dbReference type="SUPFAM" id="SSF49584">
    <property type="entry name" value="Periplasmic chaperone C-domain"/>
    <property type="match status" value="1"/>
</dbReference>
<accession>A0A2N5AD71</accession>
<dbReference type="InterPro" id="IPR016147">
    <property type="entry name" value="Pili_assmbl_chaperone_N"/>
</dbReference>
<evidence type="ECO:0000313" key="12">
    <source>
        <dbReference type="EMBL" id="PLP43039.1"/>
    </source>
</evidence>
<dbReference type="PANTHER" id="PTHR30251">
    <property type="entry name" value="PILUS ASSEMBLY CHAPERONE"/>
    <property type="match status" value="1"/>
</dbReference>
<dbReference type="GO" id="GO:0071555">
    <property type="term" value="P:cell wall organization"/>
    <property type="evidence" value="ECO:0007669"/>
    <property type="project" value="InterPro"/>
</dbReference>
<dbReference type="InterPro" id="IPR018046">
    <property type="entry name" value="Pili_assmbl_chaperone_CS"/>
</dbReference>
<evidence type="ECO:0000259" key="10">
    <source>
        <dbReference type="Pfam" id="PF00345"/>
    </source>
</evidence>
<feature type="chain" id="PRO_5030053882" evidence="9">
    <location>
        <begin position="20"/>
        <end position="231"/>
    </location>
</feature>
<evidence type="ECO:0000256" key="8">
    <source>
        <dbReference type="RuleBase" id="RU003918"/>
    </source>
</evidence>
<dbReference type="Pfam" id="PF02753">
    <property type="entry name" value="PapD_C"/>
    <property type="match status" value="1"/>
</dbReference>
<feature type="domain" description="Pili assembly chaperone C-terminal" evidence="11">
    <location>
        <begin position="166"/>
        <end position="225"/>
    </location>
</feature>
<proteinExistence type="inferred from homology"/>
<evidence type="ECO:0000256" key="5">
    <source>
        <dbReference type="ARBA" id="ARBA00022764"/>
    </source>
</evidence>
<evidence type="ECO:0000313" key="13">
    <source>
        <dbReference type="Proteomes" id="UP000234473"/>
    </source>
</evidence>
<dbReference type="PANTHER" id="PTHR30251:SF2">
    <property type="entry name" value="FIMBRIAL CHAPERONE YADV-RELATED"/>
    <property type="match status" value="1"/>
</dbReference>
<evidence type="ECO:0000256" key="6">
    <source>
        <dbReference type="ARBA" id="ARBA00023186"/>
    </source>
</evidence>
<evidence type="ECO:0000256" key="4">
    <source>
        <dbReference type="ARBA" id="ARBA00022729"/>
    </source>
</evidence>
<keyword evidence="3" id="KW-1029">Fimbrium biogenesis</keyword>
<evidence type="ECO:0000256" key="7">
    <source>
        <dbReference type="ARBA" id="ARBA00023319"/>
    </source>
</evidence>
<comment type="subcellular location">
    <subcellularLocation>
        <location evidence="1 8">Periplasm</location>
    </subcellularLocation>
</comment>
<dbReference type="EMBL" id="PICB01001128">
    <property type="protein sequence ID" value="PLP43039.1"/>
    <property type="molecule type" value="Genomic_DNA"/>
</dbReference>
<dbReference type="InterPro" id="IPR008962">
    <property type="entry name" value="PapD-like_sf"/>
</dbReference>